<sequence length="306" mass="32678">MAREGPNFPAALAIAPSAPRAADGARAWEHDSAADIAEYGIAGRIWESAYVLMRYVDADPAWVYDPPCTLVGADAPRTVLELGAGVGTAGLALAHALLRTGPAHTVVLTDLPEVVALLTRNARATQAAGADVRVCALPWGDAAAARAAVQCAPRPLTHILCSDLVYFPELLAPLLRTLLDLTRTDPAPEVVIGYKIRSLTKEQPFWAAFGAWFDFRPVYCAPASRPTAWAPLGADAAHLSHAPGVVPDDFFVFVAHRKRHTLAQSAPAHDDALLAGRRVVDAATQTYDTDVSGTETFEWLMMNRSA</sequence>
<reference evidence="1" key="1">
    <citation type="submission" date="2023-03" db="EMBL/GenBank/DDBJ databases">
        <title>Mating type loci evolution in Malassezia.</title>
        <authorList>
            <person name="Coelho M.A."/>
        </authorList>
    </citation>
    <scope>NUCLEOTIDE SEQUENCE</scope>
    <source>
        <strain evidence="1">CBS 7876</strain>
    </source>
</reference>
<gene>
    <name evidence="1" type="ORF">MOBT1_001839</name>
</gene>
<evidence type="ECO:0000313" key="1">
    <source>
        <dbReference type="EMBL" id="WFD03150.1"/>
    </source>
</evidence>
<dbReference type="InterPro" id="IPR029063">
    <property type="entry name" value="SAM-dependent_MTases_sf"/>
</dbReference>
<dbReference type="Proteomes" id="UP001214603">
    <property type="component" value="Chromosome 3"/>
</dbReference>
<accession>A0AAF0E0V6</accession>
<keyword evidence="2" id="KW-1185">Reference proteome</keyword>
<dbReference type="SUPFAM" id="SSF53335">
    <property type="entry name" value="S-adenosyl-L-methionine-dependent methyltransferases"/>
    <property type="match status" value="1"/>
</dbReference>
<protein>
    <submittedName>
        <fullName evidence="1">Uncharacterized protein</fullName>
    </submittedName>
</protein>
<name>A0AAF0E0V6_9BASI</name>
<dbReference type="InterPro" id="IPR019410">
    <property type="entry name" value="Methyltransf_16"/>
</dbReference>
<dbReference type="AlphaFoldDB" id="A0AAF0E0V6"/>
<dbReference type="PANTHER" id="PTHR14614:SF161">
    <property type="match status" value="1"/>
</dbReference>
<dbReference type="GO" id="GO:0005829">
    <property type="term" value="C:cytosol"/>
    <property type="evidence" value="ECO:0007669"/>
    <property type="project" value="TreeGrafter"/>
</dbReference>
<organism evidence="1 2">
    <name type="scientific">Malassezia obtusa</name>
    <dbReference type="NCBI Taxonomy" id="76774"/>
    <lineage>
        <taxon>Eukaryota</taxon>
        <taxon>Fungi</taxon>
        <taxon>Dikarya</taxon>
        <taxon>Basidiomycota</taxon>
        <taxon>Ustilaginomycotina</taxon>
        <taxon>Malasseziomycetes</taxon>
        <taxon>Malasseziales</taxon>
        <taxon>Malasseziaceae</taxon>
        <taxon>Malassezia</taxon>
    </lineage>
</organism>
<proteinExistence type="predicted"/>
<dbReference type="PANTHER" id="PTHR14614">
    <property type="entry name" value="HEPATOCELLULAR CARCINOMA-ASSOCIATED ANTIGEN"/>
    <property type="match status" value="1"/>
</dbReference>
<dbReference type="Pfam" id="PF10294">
    <property type="entry name" value="Methyltransf_16"/>
    <property type="match status" value="1"/>
</dbReference>
<dbReference type="GO" id="GO:0008757">
    <property type="term" value="F:S-adenosylmethionine-dependent methyltransferase activity"/>
    <property type="evidence" value="ECO:0007669"/>
    <property type="project" value="UniProtKB-ARBA"/>
</dbReference>
<dbReference type="Gene3D" id="3.40.50.150">
    <property type="entry name" value="Vaccinia Virus protein VP39"/>
    <property type="match status" value="1"/>
</dbReference>
<dbReference type="GO" id="GO:0032991">
    <property type="term" value="C:protein-containing complex"/>
    <property type="evidence" value="ECO:0007669"/>
    <property type="project" value="TreeGrafter"/>
</dbReference>
<evidence type="ECO:0000313" key="2">
    <source>
        <dbReference type="Proteomes" id="UP001214603"/>
    </source>
</evidence>
<dbReference type="EMBL" id="CP119936">
    <property type="protein sequence ID" value="WFD03150.1"/>
    <property type="molecule type" value="Genomic_DNA"/>
</dbReference>